<dbReference type="GO" id="GO:0000976">
    <property type="term" value="F:transcription cis-regulatory region binding"/>
    <property type="evidence" value="ECO:0007669"/>
    <property type="project" value="TreeGrafter"/>
</dbReference>
<feature type="region of interest" description="Disordered" evidence="7">
    <location>
        <begin position="313"/>
        <end position="391"/>
    </location>
</feature>
<feature type="compositionally biased region" description="Basic residues" evidence="7">
    <location>
        <begin position="605"/>
        <end position="614"/>
    </location>
</feature>
<feature type="compositionally biased region" description="Polar residues" evidence="7">
    <location>
        <begin position="171"/>
        <end position="196"/>
    </location>
</feature>
<evidence type="ECO:0000259" key="8">
    <source>
        <dbReference type="PROSITE" id="PS50071"/>
    </source>
</evidence>
<feature type="region of interest" description="Disordered" evidence="7">
    <location>
        <begin position="457"/>
        <end position="614"/>
    </location>
</feature>
<feature type="compositionally biased region" description="Polar residues" evidence="7">
    <location>
        <begin position="494"/>
        <end position="505"/>
    </location>
</feature>
<feature type="domain" description="Homeobox" evidence="8">
    <location>
        <begin position="84"/>
        <end position="144"/>
    </location>
</feature>
<dbReference type="PROSITE" id="PS50071">
    <property type="entry name" value="HOMEOBOX_2"/>
    <property type="match status" value="1"/>
</dbReference>
<feature type="compositionally biased region" description="Low complexity" evidence="7">
    <location>
        <begin position="22"/>
        <end position="43"/>
    </location>
</feature>
<proteinExistence type="predicted"/>
<dbReference type="SMART" id="SM00389">
    <property type="entry name" value="HOX"/>
    <property type="match status" value="1"/>
</dbReference>
<dbReference type="Gene3D" id="1.10.10.60">
    <property type="entry name" value="Homeodomain-like"/>
    <property type="match status" value="1"/>
</dbReference>
<keyword evidence="2 5" id="KW-0238">DNA-binding</keyword>
<reference evidence="9" key="2">
    <citation type="submission" date="2023-06" db="EMBL/GenBank/DDBJ databases">
        <authorList>
            <consortium name="Lawrence Berkeley National Laboratory"/>
            <person name="Haridas S."/>
            <person name="Hensen N."/>
            <person name="Bonometti L."/>
            <person name="Westerberg I."/>
            <person name="Brannstrom I.O."/>
            <person name="Guillou S."/>
            <person name="Cros-Aarteil S."/>
            <person name="Calhoun S."/>
            <person name="Kuo A."/>
            <person name="Mondo S."/>
            <person name="Pangilinan J."/>
            <person name="Riley R."/>
            <person name="Labutti K."/>
            <person name="Andreopoulos B."/>
            <person name="Lipzen A."/>
            <person name="Chen C."/>
            <person name="Yanf M."/>
            <person name="Daum C."/>
            <person name="Ng V."/>
            <person name="Clum A."/>
            <person name="Steindorff A."/>
            <person name="Ohm R."/>
            <person name="Martin F."/>
            <person name="Silar P."/>
            <person name="Natvig D."/>
            <person name="Lalanne C."/>
            <person name="Gautier V."/>
            <person name="Ament-Velasquez S.L."/>
            <person name="Kruys A."/>
            <person name="Hutchinson M.I."/>
            <person name="Powell A.J."/>
            <person name="Barry K."/>
            <person name="Miller A.N."/>
            <person name="Grigoriev I.V."/>
            <person name="Debuchy R."/>
            <person name="Gladieux P."/>
            <person name="Thoren M.H."/>
            <person name="Johannesson H."/>
        </authorList>
    </citation>
    <scope>NUCLEOTIDE SEQUENCE</scope>
    <source>
        <strain evidence="9">CBS 958.72</strain>
    </source>
</reference>
<evidence type="ECO:0000256" key="3">
    <source>
        <dbReference type="ARBA" id="ARBA00023155"/>
    </source>
</evidence>
<comment type="subcellular location">
    <subcellularLocation>
        <location evidence="1 5 6">Nucleus</location>
    </subcellularLocation>
</comment>
<feature type="region of interest" description="Disordered" evidence="7">
    <location>
        <begin position="165"/>
        <end position="252"/>
    </location>
</feature>
<feature type="compositionally biased region" description="Low complexity" evidence="7">
    <location>
        <begin position="1"/>
        <end position="12"/>
    </location>
</feature>
<gene>
    <name evidence="9" type="ORF">B0T24DRAFT_516556</name>
</gene>
<feature type="compositionally biased region" description="Basic and acidic residues" evidence="7">
    <location>
        <begin position="509"/>
        <end position="525"/>
    </location>
</feature>
<dbReference type="CDD" id="cd00086">
    <property type="entry name" value="homeodomain"/>
    <property type="match status" value="1"/>
</dbReference>
<protein>
    <recommendedName>
        <fullName evidence="8">Homeobox domain-containing protein</fullName>
    </recommendedName>
</protein>
<feature type="compositionally biased region" description="Low complexity" evidence="7">
    <location>
        <begin position="457"/>
        <end position="470"/>
    </location>
</feature>
<dbReference type="EMBL" id="JAULSN010000001">
    <property type="protein sequence ID" value="KAK3382304.1"/>
    <property type="molecule type" value="Genomic_DNA"/>
</dbReference>
<evidence type="ECO:0000256" key="2">
    <source>
        <dbReference type="ARBA" id="ARBA00023125"/>
    </source>
</evidence>
<reference evidence="9" key="1">
    <citation type="journal article" date="2023" name="Mol. Phylogenet. Evol.">
        <title>Genome-scale phylogeny and comparative genomics of the fungal order Sordariales.</title>
        <authorList>
            <person name="Hensen N."/>
            <person name="Bonometti L."/>
            <person name="Westerberg I."/>
            <person name="Brannstrom I.O."/>
            <person name="Guillou S."/>
            <person name="Cros-Aarteil S."/>
            <person name="Calhoun S."/>
            <person name="Haridas S."/>
            <person name="Kuo A."/>
            <person name="Mondo S."/>
            <person name="Pangilinan J."/>
            <person name="Riley R."/>
            <person name="LaButti K."/>
            <person name="Andreopoulos B."/>
            <person name="Lipzen A."/>
            <person name="Chen C."/>
            <person name="Yan M."/>
            <person name="Daum C."/>
            <person name="Ng V."/>
            <person name="Clum A."/>
            <person name="Steindorff A."/>
            <person name="Ohm R.A."/>
            <person name="Martin F."/>
            <person name="Silar P."/>
            <person name="Natvig D.O."/>
            <person name="Lalanne C."/>
            <person name="Gautier V."/>
            <person name="Ament-Velasquez S.L."/>
            <person name="Kruys A."/>
            <person name="Hutchinson M.I."/>
            <person name="Powell A.J."/>
            <person name="Barry K."/>
            <person name="Miller A.N."/>
            <person name="Grigoriev I.V."/>
            <person name="Debuchy R."/>
            <person name="Gladieux P."/>
            <person name="Hiltunen Thoren M."/>
            <person name="Johannesson H."/>
        </authorList>
    </citation>
    <scope>NUCLEOTIDE SEQUENCE</scope>
    <source>
        <strain evidence="9">CBS 958.72</strain>
    </source>
</reference>
<dbReference type="Pfam" id="PF00046">
    <property type="entry name" value="Homeodomain"/>
    <property type="match status" value="1"/>
</dbReference>
<evidence type="ECO:0000256" key="5">
    <source>
        <dbReference type="PROSITE-ProRule" id="PRU00108"/>
    </source>
</evidence>
<dbReference type="AlphaFoldDB" id="A0AAE0NJ09"/>
<feature type="compositionally biased region" description="Polar residues" evidence="7">
    <location>
        <begin position="65"/>
        <end position="78"/>
    </location>
</feature>
<dbReference type="InterPro" id="IPR017970">
    <property type="entry name" value="Homeobox_CS"/>
</dbReference>
<dbReference type="PANTHER" id="PTHR24323">
    <property type="entry name" value="CEH-10 HOMEODOMAIN-CONTAINING HOMOLOG"/>
    <property type="match status" value="1"/>
</dbReference>
<evidence type="ECO:0000313" key="10">
    <source>
        <dbReference type="Proteomes" id="UP001287356"/>
    </source>
</evidence>
<keyword evidence="4 5" id="KW-0539">Nucleus</keyword>
<keyword evidence="3 5" id="KW-0371">Homeobox</keyword>
<dbReference type="InterPro" id="IPR051775">
    <property type="entry name" value="Homeobox_domain"/>
</dbReference>
<dbReference type="Proteomes" id="UP001287356">
    <property type="component" value="Unassembled WGS sequence"/>
</dbReference>
<dbReference type="InterPro" id="IPR001356">
    <property type="entry name" value="HD"/>
</dbReference>
<feature type="compositionally biased region" description="Low complexity" evidence="7">
    <location>
        <begin position="327"/>
        <end position="338"/>
    </location>
</feature>
<evidence type="ECO:0000256" key="1">
    <source>
        <dbReference type="ARBA" id="ARBA00004123"/>
    </source>
</evidence>
<dbReference type="PROSITE" id="PS00027">
    <property type="entry name" value="HOMEOBOX_1"/>
    <property type="match status" value="1"/>
</dbReference>
<organism evidence="9 10">
    <name type="scientific">Lasiosphaeria ovina</name>
    <dbReference type="NCBI Taxonomy" id="92902"/>
    <lineage>
        <taxon>Eukaryota</taxon>
        <taxon>Fungi</taxon>
        <taxon>Dikarya</taxon>
        <taxon>Ascomycota</taxon>
        <taxon>Pezizomycotina</taxon>
        <taxon>Sordariomycetes</taxon>
        <taxon>Sordariomycetidae</taxon>
        <taxon>Sordariales</taxon>
        <taxon>Lasiosphaeriaceae</taxon>
        <taxon>Lasiosphaeria</taxon>
    </lineage>
</organism>
<dbReference type="InterPro" id="IPR009057">
    <property type="entry name" value="Homeodomain-like_sf"/>
</dbReference>
<keyword evidence="10" id="KW-1185">Reference proteome</keyword>
<dbReference type="GO" id="GO:0005634">
    <property type="term" value="C:nucleus"/>
    <property type="evidence" value="ECO:0007669"/>
    <property type="project" value="UniProtKB-SubCell"/>
</dbReference>
<evidence type="ECO:0000256" key="7">
    <source>
        <dbReference type="SAM" id="MobiDB-lite"/>
    </source>
</evidence>
<dbReference type="PANTHER" id="PTHR24323:SF7">
    <property type="entry name" value="HOMEOBOX DOMAIN-CONTAINING PROTEIN"/>
    <property type="match status" value="1"/>
</dbReference>
<accession>A0AAE0NJ09</accession>
<evidence type="ECO:0000256" key="6">
    <source>
        <dbReference type="RuleBase" id="RU000682"/>
    </source>
</evidence>
<feature type="region of interest" description="Disordered" evidence="7">
    <location>
        <begin position="1"/>
        <end position="96"/>
    </location>
</feature>
<dbReference type="SUPFAM" id="SSF46689">
    <property type="entry name" value="Homeodomain-like"/>
    <property type="match status" value="1"/>
</dbReference>
<evidence type="ECO:0000313" key="9">
    <source>
        <dbReference type="EMBL" id="KAK3382304.1"/>
    </source>
</evidence>
<name>A0AAE0NJ09_9PEZI</name>
<sequence>MDPHAASSSSSPSPSPPRSPRHSLSTSPAPTQSHLPSPSSSQPADTTDEQLPSSPINNARLPTASRHSSIPPTGSPLQLSGLERHPKGKRKRTAAKDKAILEAAYIANPKPDKSARLDIVKRVSLNEKEVQIWFQNRRQNDRRKSRPLSPQEIAALRYGGMQILSSDPMPYNSSFSTDNGDTSPAQSMSRPETGATSPPPLDHAGSSTCDGQDRTQDDLGCDDANPSLPLPEAVTPAQKTKPADESHQSLTRSFSGSVGYLSNRWNMSSSFSSPSTLGQGGDDSFKYVAVFVFEACRRDSNTRYRLECFAASTSSSSSGPILPPPDSQSSQFRLSLSLEGKAEVVPSMPSPPRQISQPPSTDASSMQHLGPVHRPSLEQGQGDSPSVTLPPISILTSSLPLSGSSAIPPRLSRGRSRDVHAWEFCCDAENREDALTVQAKHESSGSAIAAISLLRSASSSGSPLQPSGSAKRNSAMRKAVPRSGSAKRPKLGRATSSVARLQTSFGPGENKEVRKDAVYNPEKVKVSMLLSPSGNDSDKENWSPDEEGNPRLPLPQSQPVRRPLPSGTSWLDKRSPRRTPGRRPQDRRSPPLLGSRANSAPLRGRSVRAGKRGQSRLEIFEDVEDDSGPNVPALDEEVERFMRGVASPSKKGDVDAVAGLLSLSQGNWR</sequence>
<dbReference type="GO" id="GO:0000981">
    <property type="term" value="F:DNA-binding transcription factor activity, RNA polymerase II-specific"/>
    <property type="evidence" value="ECO:0007669"/>
    <property type="project" value="InterPro"/>
</dbReference>
<evidence type="ECO:0000256" key="4">
    <source>
        <dbReference type="ARBA" id="ARBA00023242"/>
    </source>
</evidence>
<feature type="DNA-binding region" description="Homeobox" evidence="5">
    <location>
        <begin position="86"/>
        <end position="145"/>
    </location>
</feature>
<comment type="caution">
    <text evidence="9">The sequence shown here is derived from an EMBL/GenBank/DDBJ whole genome shotgun (WGS) entry which is preliminary data.</text>
</comment>
<feature type="compositionally biased region" description="Polar residues" evidence="7">
    <location>
        <begin position="378"/>
        <end position="387"/>
    </location>
</feature>